<keyword evidence="3" id="KW-1133">Transmembrane helix</keyword>
<keyword evidence="5" id="KW-1185">Reference proteome</keyword>
<keyword evidence="1" id="KW-0813">Transport</keyword>
<organism evidence="4 5">
    <name type="scientific">Dictyobacter vulcani</name>
    <dbReference type="NCBI Taxonomy" id="2607529"/>
    <lineage>
        <taxon>Bacteria</taxon>
        <taxon>Bacillati</taxon>
        <taxon>Chloroflexota</taxon>
        <taxon>Ktedonobacteria</taxon>
        <taxon>Ktedonobacterales</taxon>
        <taxon>Dictyobacteraceae</taxon>
        <taxon>Dictyobacter</taxon>
    </lineage>
</organism>
<evidence type="ECO:0000256" key="3">
    <source>
        <dbReference type="SAM" id="Phobius"/>
    </source>
</evidence>
<dbReference type="EMBL" id="BKZW01000006">
    <property type="protein sequence ID" value="GER92194.1"/>
    <property type="molecule type" value="Genomic_DNA"/>
</dbReference>
<dbReference type="PANTHER" id="PTHR32196:SF32">
    <property type="entry name" value="XYLOSE TRANSPORT SYSTEM PERMEASE PROTEIN XYLH"/>
    <property type="match status" value="1"/>
</dbReference>
<dbReference type="GO" id="GO:0005886">
    <property type="term" value="C:plasma membrane"/>
    <property type="evidence" value="ECO:0007669"/>
    <property type="project" value="TreeGrafter"/>
</dbReference>
<evidence type="ECO:0000256" key="1">
    <source>
        <dbReference type="ARBA" id="ARBA00022448"/>
    </source>
</evidence>
<comment type="caution">
    <text evidence="4">The sequence shown here is derived from an EMBL/GenBank/DDBJ whole genome shotgun (WGS) entry which is preliminary data.</text>
</comment>
<keyword evidence="2" id="KW-1003">Cell membrane</keyword>
<feature type="transmembrane region" description="Helical" evidence="3">
    <location>
        <begin position="100"/>
        <end position="117"/>
    </location>
</feature>
<evidence type="ECO:0000313" key="4">
    <source>
        <dbReference type="EMBL" id="GER92194.1"/>
    </source>
</evidence>
<accession>A0A5J4KS74</accession>
<dbReference type="Proteomes" id="UP000326912">
    <property type="component" value="Unassembled WGS sequence"/>
</dbReference>
<keyword evidence="3" id="KW-0812">Transmembrane</keyword>
<evidence type="ECO:0000256" key="2">
    <source>
        <dbReference type="ARBA" id="ARBA00022519"/>
    </source>
</evidence>
<evidence type="ECO:0008006" key="6">
    <source>
        <dbReference type="Google" id="ProtNLM"/>
    </source>
</evidence>
<sequence>MSDIIEKHGADASAEEVQLAASSVEIPSYQPRQTFRQMLRNDLGFLPVLLTLILIIAFFQILNPIFLQGENFTNILLQSASLGIYSSGIVLVLLLGEIDLSVAAVGTLCAVIMAVLTERHGWAIARQSWLLL</sequence>
<keyword evidence="3" id="KW-0472">Membrane</keyword>
<feature type="transmembrane region" description="Helical" evidence="3">
    <location>
        <begin position="75"/>
        <end position="94"/>
    </location>
</feature>
<dbReference type="RefSeq" id="WP_162005787.1">
    <property type="nucleotide sequence ID" value="NZ_BKZW01000006.1"/>
</dbReference>
<gene>
    <name evidence="4" type="ORF">KDW_63560</name>
</gene>
<keyword evidence="2" id="KW-0997">Cell inner membrane</keyword>
<proteinExistence type="predicted"/>
<dbReference type="PANTHER" id="PTHR32196">
    <property type="entry name" value="ABC TRANSPORTER PERMEASE PROTEIN YPHD-RELATED-RELATED"/>
    <property type="match status" value="1"/>
</dbReference>
<dbReference type="AlphaFoldDB" id="A0A5J4KS74"/>
<evidence type="ECO:0000313" key="5">
    <source>
        <dbReference type="Proteomes" id="UP000326912"/>
    </source>
</evidence>
<protein>
    <recommendedName>
        <fullName evidence="6">ABC transporter permease</fullName>
    </recommendedName>
</protein>
<name>A0A5J4KS74_9CHLR</name>
<reference evidence="4 5" key="1">
    <citation type="submission" date="2019-10" db="EMBL/GenBank/DDBJ databases">
        <title>Dictyobacter vulcani sp. nov., within the class Ktedonobacteria, isolated from soil of volcanic Mt. Zao.</title>
        <authorList>
            <person name="Zheng Y."/>
            <person name="Wang C.M."/>
            <person name="Sakai Y."/>
            <person name="Abe K."/>
            <person name="Yokota A."/>
            <person name="Yabe S."/>
        </authorList>
    </citation>
    <scope>NUCLEOTIDE SEQUENCE [LARGE SCALE GENOMIC DNA]</scope>
    <source>
        <strain evidence="4 5">W12</strain>
    </source>
</reference>
<feature type="transmembrane region" description="Helical" evidence="3">
    <location>
        <begin position="43"/>
        <end position="63"/>
    </location>
</feature>